<evidence type="ECO:0000256" key="2">
    <source>
        <dbReference type="ARBA" id="ARBA00022448"/>
    </source>
</evidence>
<dbReference type="GO" id="GO:0043328">
    <property type="term" value="P:protein transport to vacuole involved in ubiquitin-dependent protein catabolic process via the multivesicular body sorting pathway"/>
    <property type="evidence" value="ECO:0007669"/>
    <property type="project" value="TreeGrafter"/>
</dbReference>
<dbReference type="PANTHER" id="PTHR45929">
    <property type="entry name" value="JAK PATHWAY SIGNAL TRANSDUCTION ADAPTOR MOLECULE"/>
    <property type="match status" value="1"/>
</dbReference>
<dbReference type="Pfam" id="PF00018">
    <property type="entry name" value="SH3_1"/>
    <property type="match status" value="1"/>
</dbReference>
<evidence type="ECO:0000259" key="6">
    <source>
        <dbReference type="PROSITE" id="PS50002"/>
    </source>
</evidence>
<dbReference type="PRINTS" id="PR00452">
    <property type="entry name" value="SH3DOMAIN"/>
</dbReference>
<feature type="domain" description="SH3" evidence="6">
    <location>
        <begin position="101"/>
        <end position="160"/>
    </location>
</feature>
<dbReference type="PRINTS" id="PR01887">
    <property type="entry name" value="SPECTRNALPHA"/>
</dbReference>
<dbReference type="InterPro" id="IPR036028">
    <property type="entry name" value="SH3-like_dom_sf"/>
</dbReference>
<keyword evidence="8" id="KW-1185">Reference proteome</keyword>
<feature type="compositionally biased region" description="Basic and acidic residues" evidence="5">
    <location>
        <begin position="34"/>
        <end position="43"/>
    </location>
</feature>
<dbReference type="Pfam" id="PF02809">
    <property type="entry name" value="UIM"/>
    <property type="match status" value="1"/>
</dbReference>
<evidence type="ECO:0000256" key="1">
    <source>
        <dbReference type="ARBA" id="ARBA00022443"/>
    </source>
</evidence>
<dbReference type="Gene3D" id="6.10.140.100">
    <property type="match status" value="1"/>
</dbReference>
<dbReference type="Gene3D" id="2.30.30.40">
    <property type="entry name" value="SH3 Domains"/>
    <property type="match status" value="1"/>
</dbReference>
<accession>A0A9W6YRQ0</accession>
<organism evidence="7 8">
    <name type="scientific">Ambrosiozyma monospora</name>
    <name type="common">Yeast</name>
    <name type="synonym">Endomycopsis monosporus</name>
    <dbReference type="NCBI Taxonomy" id="43982"/>
    <lineage>
        <taxon>Eukaryota</taxon>
        <taxon>Fungi</taxon>
        <taxon>Dikarya</taxon>
        <taxon>Ascomycota</taxon>
        <taxon>Saccharomycotina</taxon>
        <taxon>Pichiomycetes</taxon>
        <taxon>Pichiales</taxon>
        <taxon>Pichiaceae</taxon>
        <taxon>Ambrosiozyma</taxon>
    </lineage>
</organism>
<feature type="compositionally biased region" description="Low complexity" evidence="5">
    <location>
        <begin position="53"/>
        <end position="65"/>
    </location>
</feature>
<evidence type="ECO:0000313" key="7">
    <source>
        <dbReference type="EMBL" id="GMG28481.1"/>
    </source>
</evidence>
<protein>
    <submittedName>
        <fullName evidence="7">Unnamed protein product</fullName>
    </submittedName>
</protein>
<name>A0A9W6YRQ0_AMBMO</name>
<dbReference type="PROSITE" id="PS50002">
    <property type="entry name" value="SH3"/>
    <property type="match status" value="1"/>
</dbReference>
<evidence type="ECO:0000256" key="4">
    <source>
        <dbReference type="PROSITE-ProRule" id="PRU00192"/>
    </source>
</evidence>
<evidence type="ECO:0000313" key="8">
    <source>
        <dbReference type="Proteomes" id="UP001165063"/>
    </source>
</evidence>
<keyword evidence="3" id="KW-0653">Protein transport</keyword>
<dbReference type="InterPro" id="IPR003903">
    <property type="entry name" value="UIM_dom"/>
</dbReference>
<sequence length="310" mass="34040">MCEQAVSEVDIGTKIPASHGGPGARATVDDEDEELRKAIELSLKESQGTAYRPPQQSQPQQQAPSNTAAVAPLPQPDLLSSPIGSQGPTGVSAPPPVYNTASPDKVRALYDLESSDEDTLPFKKGDIITIFETVNAEWLRGCLHGKLGIIPVSYVKKIPPTISHKQIQISKKLHSQLMDLHTKHKTKVISDQEFEGILMSDDIQDKILEVESLKEPLKAKLDFHKERILKYESISSDVYSSIDIYYKLLAEHYTAPITSRGPHPFSMPIGDPVSQSNQQMTNRNSGGTAKLVSIHRILVILLVFFPGMVG</sequence>
<dbReference type="PROSITE" id="PS50330">
    <property type="entry name" value="UIM"/>
    <property type="match status" value="1"/>
</dbReference>
<dbReference type="GO" id="GO:0033565">
    <property type="term" value="C:ESCRT-0 complex"/>
    <property type="evidence" value="ECO:0007669"/>
    <property type="project" value="TreeGrafter"/>
</dbReference>
<dbReference type="Proteomes" id="UP001165063">
    <property type="component" value="Unassembled WGS sequence"/>
</dbReference>
<dbReference type="PANTHER" id="PTHR45929:SF3">
    <property type="entry name" value="JAK PATHWAY SIGNAL TRANSDUCTION ADAPTOR MOLECULE"/>
    <property type="match status" value="1"/>
</dbReference>
<evidence type="ECO:0000256" key="5">
    <source>
        <dbReference type="SAM" id="MobiDB-lite"/>
    </source>
</evidence>
<dbReference type="SUPFAM" id="SSF50044">
    <property type="entry name" value="SH3-domain"/>
    <property type="match status" value="1"/>
</dbReference>
<feature type="region of interest" description="Disordered" evidence="5">
    <location>
        <begin position="1"/>
        <end position="99"/>
    </location>
</feature>
<dbReference type="InterPro" id="IPR001452">
    <property type="entry name" value="SH3_domain"/>
</dbReference>
<gene>
    <name evidence="7" type="ORF">Amon01_000358600</name>
</gene>
<dbReference type="OrthoDB" id="10255964at2759"/>
<evidence type="ECO:0000256" key="3">
    <source>
        <dbReference type="ARBA" id="ARBA00022927"/>
    </source>
</evidence>
<comment type="caution">
    <text evidence="7">The sequence shown here is derived from an EMBL/GenBank/DDBJ whole genome shotgun (WGS) entry which is preliminary data.</text>
</comment>
<dbReference type="AlphaFoldDB" id="A0A9W6YRQ0"/>
<dbReference type="SMART" id="SM00726">
    <property type="entry name" value="UIM"/>
    <property type="match status" value="1"/>
</dbReference>
<dbReference type="SMART" id="SM00326">
    <property type="entry name" value="SH3"/>
    <property type="match status" value="1"/>
</dbReference>
<dbReference type="EMBL" id="BSXU01001528">
    <property type="protein sequence ID" value="GMG28481.1"/>
    <property type="molecule type" value="Genomic_DNA"/>
</dbReference>
<keyword evidence="1 4" id="KW-0728">SH3 domain</keyword>
<keyword evidence="2" id="KW-0813">Transport</keyword>
<reference evidence="7" key="1">
    <citation type="submission" date="2023-04" db="EMBL/GenBank/DDBJ databases">
        <title>Ambrosiozyma monospora NBRC 1965.</title>
        <authorList>
            <person name="Ichikawa N."/>
            <person name="Sato H."/>
            <person name="Tonouchi N."/>
        </authorList>
    </citation>
    <scope>NUCLEOTIDE SEQUENCE</scope>
    <source>
        <strain evidence="7">NBRC 1965</strain>
    </source>
</reference>
<dbReference type="InterPro" id="IPR050670">
    <property type="entry name" value="STAM"/>
</dbReference>
<proteinExistence type="predicted"/>